<feature type="signal peptide" evidence="1">
    <location>
        <begin position="1"/>
        <end position="20"/>
    </location>
</feature>
<dbReference type="AlphaFoldDB" id="A0A3D9FDT0"/>
<protein>
    <submittedName>
        <fullName evidence="2">Uncharacterized protein</fullName>
    </submittedName>
</protein>
<dbReference type="Proteomes" id="UP000256310">
    <property type="component" value="Unassembled WGS sequence"/>
</dbReference>
<evidence type="ECO:0000256" key="1">
    <source>
        <dbReference type="SAM" id="SignalP"/>
    </source>
</evidence>
<keyword evidence="1" id="KW-0732">Signal</keyword>
<comment type="caution">
    <text evidence="2">The sequence shown here is derived from an EMBL/GenBank/DDBJ whole genome shotgun (WGS) entry which is preliminary data.</text>
</comment>
<evidence type="ECO:0000313" key="2">
    <source>
        <dbReference type="EMBL" id="RED15984.1"/>
    </source>
</evidence>
<reference evidence="2 3" key="1">
    <citation type="submission" date="2018-07" db="EMBL/GenBank/DDBJ databases">
        <title>Genomic Encyclopedia of Type Strains, Phase IV (KMG-IV): sequencing the most valuable type-strain genomes for metagenomic binning, comparative biology and taxonomic classification.</title>
        <authorList>
            <person name="Goeker M."/>
        </authorList>
    </citation>
    <scope>NUCLEOTIDE SEQUENCE [LARGE SCALE GENOMIC DNA]</scope>
    <source>
        <strain evidence="2 3">DSM 26725</strain>
    </source>
</reference>
<gene>
    <name evidence="2" type="ORF">DFR46_0994</name>
</gene>
<proteinExistence type="predicted"/>
<feature type="chain" id="PRO_5017662452" evidence="1">
    <location>
        <begin position="21"/>
        <end position="146"/>
    </location>
</feature>
<sequence length="146" mass="16152">MSLVSAALLFLASATGPVSAPVQLAMQSVERRIIIRIPTRRTLRPRRRAPTGIVWRERPADDCQAVSTIARARFTRPGVVDLLTHDNRLIRARLDSECVTLGYYSAFYLVPGDDGRICATRDSIVSRAGSECTISDFHILEPRSGN</sequence>
<name>A0A3D9FDT0_9SPHN</name>
<evidence type="ECO:0000313" key="3">
    <source>
        <dbReference type="Proteomes" id="UP000256310"/>
    </source>
</evidence>
<organism evidence="2 3">
    <name type="scientific">Parasphingopyxis lamellibrachiae</name>
    <dbReference type="NCBI Taxonomy" id="680125"/>
    <lineage>
        <taxon>Bacteria</taxon>
        <taxon>Pseudomonadati</taxon>
        <taxon>Pseudomonadota</taxon>
        <taxon>Alphaproteobacteria</taxon>
        <taxon>Sphingomonadales</taxon>
        <taxon>Sphingomonadaceae</taxon>
        <taxon>Parasphingopyxis</taxon>
    </lineage>
</organism>
<dbReference type="RefSeq" id="WP_147297619.1">
    <property type="nucleotide sequence ID" value="NZ_QRDP01000004.1"/>
</dbReference>
<accession>A0A3D9FDT0</accession>
<keyword evidence="3" id="KW-1185">Reference proteome</keyword>
<dbReference type="OrthoDB" id="7596012at2"/>
<dbReference type="EMBL" id="QRDP01000004">
    <property type="protein sequence ID" value="RED15984.1"/>
    <property type="molecule type" value="Genomic_DNA"/>
</dbReference>